<dbReference type="Proteomes" id="UP000658656">
    <property type="component" value="Unassembled WGS sequence"/>
</dbReference>
<gene>
    <name evidence="1" type="ORF">GCM10017566_73010</name>
</gene>
<evidence type="ECO:0000313" key="1">
    <source>
        <dbReference type="EMBL" id="GHF88676.1"/>
    </source>
</evidence>
<reference evidence="1" key="2">
    <citation type="submission" date="2020-09" db="EMBL/GenBank/DDBJ databases">
        <authorList>
            <person name="Sun Q."/>
            <person name="Zhou Y."/>
        </authorList>
    </citation>
    <scope>NUCLEOTIDE SEQUENCE</scope>
    <source>
        <strain evidence="1">CGMCC 4.7679</strain>
    </source>
</reference>
<organism evidence="1 2">
    <name type="scientific">Amycolatopsis bartoniae</name>
    <dbReference type="NCBI Taxonomy" id="941986"/>
    <lineage>
        <taxon>Bacteria</taxon>
        <taxon>Bacillati</taxon>
        <taxon>Actinomycetota</taxon>
        <taxon>Actinomycetes</taxon>
        <taxon>Pseudonocardiales</taxon>
        <taxon>Pseudonocardiaceae</taxon>
        <taxon>Amycolatopsis</taxon>
    </lineage>
</organism>
<dbReference type="OrthoDB" id="3629104at2"/>
<dbReference type="RefSeq" id="WP_145934499.1">
    <property type="nucleotide sequence ID" value="NZ_BNAV01000023.1"/>
</dbReference>
<proteinExistence type="predicted"/>
<reference evidence="1" key="1">
    <citation type="journal article" date="2014" name="Int. J. Syst. Evol. Microbiol.">
        <title>Complete genome sequence of Corynebacterium casei LMG S-19264T (=DSM 44701T), isolated from a smear-ripened cheese.</title>
        <authorList>
            <consortium name="US DOE Joint Genome Institute (JGI-PGF)"/>
            <person name="Walter F."/>
            <person name="Albersmeier A."/>
            <person name="Kalinowski J."/>
            <person name="Ruckert C."/>
        </authorList>
    </citation>
    <scope>NUCLEOTIDE SEQUENCE</scope>
    <source>
        <strain evidence="1">CGMCC 4.7679</strain>
    </source>
</reference>
<sequence>MECPNCVADLDHCHGTLLVHTDEVVECTEPGCRDFDRVRHTFVVTCEEVDGDCHCTASLVVEEYAEAS</sequence>
<keyword evidence="2" id="KW-1185">Reference proteome</keyword>
<name>A0A8H9J815_9PSEU</name>
<accession>A0A8H9J815</accession>
<protein>
    <submittedName>
        <fullName evidence="1">Uncharacterized protein</fullName>
    </submittedName>
</protein>
<comment type="caution">
    <text evidence="1">The sequence shown here is derived from an EMBL/GenBank/DDBJ whole genome shotgun (WGS) entry which is preliminary data.</text>
</comment>
<dbReference type="AlphaFoldDB" id="A0A8H9J815"/>
<evidence type="ECO:0000313" key="2">
    <source>
        <dbReference type="Proteomes" id="UP000658656"/>
    </source>
</evidence>
<dbReference type="EMBL" id="BNAV01000023">
    <property type="protein sequence ID" value="GHF88676.1"/>
    <property type="molecule type" value="Genomic_DNA"/>
</dbReference>